<name>A0ABQ2Z931_9GAMM</name>
<dbReference type="PANTHER" id="PTHR13136">
    <property type="entry name" value="TESTIS DEVELOPMENT PROTEIN PRTD"/>
    <property type="match status" value="1"/>
</dbReference>
<dbReference type="InterPro" id="IPR046879">
    <property type="entry name" value="KANL3/Tex30_Abhydrolase"/>
</dbReference>
<proteinExistence type="predicted"/>
<organism evidence="2 3">
    <name type="scientific">Litchfieldella qijiaojingensis</name>
    <dbReference type="NCBI Taxonomy" id="980347"/>
    <lineage>
        <taxon>Bacteria</taxon>
        <taxon>Pseudomonadati</taxon>
        <taxon>Pseudomonadota</taxon>
        <taxon>Gammaproteobacteria</taxon>
        <taxon>Oceanospirillales</taxon>
        <taxon>Halomonadaceae</taxon>
        <taxon>Litchfieldella</taxon>
    </lineage>
</organism>
<dbReference type="InterPro" id="IPR029058">
    <property type="entry name" value="AB_hydrolase_fold"/>
</dbReference>
<dbReference type="InterPro" id="IPR026555">
    <property type="entry name" value="NSL3/Tex30"/>
</dbReference>
<dbReference type="Gene3D" id="3.40.50.1820">
    <property type="entry name" value="alpha/beta hydrolase"/>
    <property type="match status" value="1"/>
</dbReference>
<accession>A0ABQ2Z931</accession>
<feature type="domain" description="KANL3/Tex30 alpha/beta hydrolase-like" evidence="1">
    <location>
        <begin position="47"/>
        <end position="236"/>
    </location>
</feature>
<dbReference type="EMBL" id="BMXS01000032">
    <property type="protein sequence ID" value="GGY08992.1"/>
    <property type="molecule type" value="Genomic_DNA"/>
</dbReference>
<evidence type="ECO:0000259" key="1">
    <source>
        <dbReference type="Pfam" id="PF20408"/>
    </source>
</evidence>
<sequence>MLEDNVQDYARLMPEEAPEYLGQGGQGRLWVVGRGPLEVRGEARHGRLLIAHGAGAGQDSTFMQRLRSALEVQGVQTLAFEFVYMQRMREEGRRRPPPKIDRLVDELAGWCDIVSHPNLSPPWLGGKSMGGRAASLLAARDSAAGLVLCGYPFHPPGKPEKTRLAHWPLLACPVLVMQGARDPFGGRDEVAGYDLTSRTRVHFLEDGEHDWKPRKVSGRTQTSLIEEAAKVIGEYMAMYH</sequence>
<dbReference type="Pfam" id="PF20408">
    <property type="entry name" value="Abhydrolase_11"/>
    <property type="match status" value="1"/>
</dbReference>
<protein>
    <submittedName>
        <fullName evidence="2">Alpha/beta hydrolase</fullName>
    </submittedName>
</protein>
<dbReference type="Proteomes" id="UP000653056">
    <property type="component" value="Unassembled WGS sequence"/>
</dbReference>
<keyword evidence="3" id="KW-1185">Reference proteome</keyword>
<keyword evidence="2" id="KW-0378">Hydrolase</keyword>
<reference evidence="3" key="1">
    <citation type="journal article" date="2019" name="Int. J. Syst. Evol. Microbiol.">
        <title>The Global Catalogue of Microorganisms (GCM) 10K type strain sequencing project: providing services to taxonomists for standard genome sequencing and annotation.</title>
        <authorList>
            <consortium name="The Broad Institute Genomics Platform"/>
            <consortium name="The Broad Institute Genome Sequencing Center for Infectious Disease"/>
            <person name="Wu L."/>
            <person name="Ma J."/>
        </authorList>
    </citation>
    <scope>NUCLEOTIDE SEQUENCE [LARGE SCALE GENOMIC DNA]</scope>
    <source>
        <strain evidence="3">KCTC 22228</strain>
    </source>
</reference>
<dbReference type="SUPFAM" id="SSF53474">
    <property type="entry name" value="alpha/beta-Hydrolases"/>
    <property type="match status" value="1"/>
</dbReference>
<gene>
    <name evidence="2" type="ORF">GCM10007160_40530</name>
</gene>
<comment type="caution">
    <text evidence="2">The sequence shown here is derived from an EMBL/GenBank/DDBJ whole genome shotgun (WGS) entry which is preliminary data.</text>
</comment>
<dbReference type="GO" id="GO:0016787">
    <property type="term" value="F:hydrolase activity"/>
    <property type="evidence" value="ECO:0007669"/>
    <property type="project" value="UniProtKB-KW"/>
</dbReference>
<evidence type="ECO:0000313" key="3">
    <source>
        <dbReference type="Proteomes" id="UP000653056"/>
    </source>
</evidence>
<evidence type="ECO:0000313" key="2">
    <source>
        <dbReference type="EMBL" id="GGY08992.1"/>
    </source>
</evidence>
<dbReference type="PANTHER" id="PTHR13136:SF11">
    <property type="entry name" value="TESTIS-EXPRESSED PROTEIN 30"/>
    <property type="match status" value="1"/>
</dbReference>